<accession>A0AAJ6USK5</accession>
<keyword evidence="1" id="KW-1185">Reference proteome</keyword>
<dbReference type="PANTHER" id="PTHR31270">
    <property type="entry name" value="GLUTAMINYL-PEPTIDE CYCLOTRANSFERASE"/>
    <property type="match status" value="1"/>
</dbReference>
<dbReference type="PANTHER" id="PTHR31270:SF1">
    <property type="entry name" value="GLUTAMINYL-PEPTIDE CYCLOTRANSFERASE"/>
    <property type="match status" value="1"/>
</dbReference>
<evidence type="ECO:0000313" key="1">
    <source>
        <dbReference type="Proteomes" id="UP000694918"/>
    </source>
</evidence>
<name>A0AAJ6USK5_POPEU</name>
<dbReference type="KEGG" id="peu:105133179"/>
<dbReference type="Proteomes" id="UP000694918">
    <property type="component" value="Unplaced"/>
</dbReference>
<dbReference type="Pfam" id="PF05096">
    <property type="entry name" value="Glu_cyclase_2"/>
    <property type="match status" value="1"/>
</dbReference>
<gene>
    <name evidence="2" type="primary">LOC105133179</name>
</gene>
<dbReference type="GO" id="GO:0016603">
    <property type="term" value="F:glutaminyl-peptide cyclotransferase activity"/>
    <property type="evidence" value="ECO:0007669"/>
    <property type="project" value="InterPro"/>
</dbReference>
<dbReference type="RefSeq" id="XP_011035343.1">
    <property type="nucleotide sequence ID" value="XM_011037041.1"/>
</dbReference>
<dbReference type="AlphaFoldDB" id="A0AAJ6USK5"/>
<dbReference type="GeneID" id="105133179"/>
<evidence type="ECO:0000313" key="2">
    <source>
        <dbReference type="RefSeq" id="XP_011035343.1"/>
    </source>
</evidence>
<proteinExistence type="predicted"/>
<sequence length="131" mass="14474">MFAHNCPTQHPGCALAGISSNIMSGVASLPKLHAVQVINEFTHDPSAFTEGLLYAGNGTLYESTGLYGNVEVLQKMDDSYFGEGLTLFEQRLFQLVYLTKTGFIYGRNTSCKSLENKLSEIMDMKYTISMN</sequence>
<protein>
    <submittedName>
        <fullName evidence="2">Glutaminyl-peptide cyclotransferase-like</fullName>
    </submittedName>
</protein>
<reference evidence="2" key="1">
    <citation type="submission" date="2025-08" db="UniProtKB">
        <authorList>
            <consortium name="RefSeq"/>
        </authorList>
    </citation>
    <scope>IDENTIFICATION</scope>
</reference>
<organism evidence="1 2">
    <name type="scientific">Populus euphratica</name>
    <name type="common">Euphrates poplar</name>
    <dbReference type="NCBI Taxonomy" id="75702"/>
    <lineage>
        <taxon>Eukaryota</taxon>
        <taxon>Viridiplantae</taxon>
        <taxon>Streptophyta</taxon>
        <taxon>Embryophyta</taxon>
        <taxon>Tracheophyta</taxon>
        <taxon>Spermatophyta</taxon>
        <taxon>Magnoliopsida</taxon>
        <taxon>eudicotyledons</taxon>
        <taxon>Gunneridae</taxon>
        <taxon>Pentapetalae</taxon>
        <taxon>rosids</taxon>
        <taxon>fabids</taxon>
        <taxon>Malpighiales</taxon>
        <taxon>Salicaceae</taxon>
        <taxon>Saliceae</taxon>
        <taxon>Populus</taxon>
    </lineage>
</organism>
<dbReference type="InterPro" id="IPR007788">
    <property type="entry name" value="QCT"/>
</dbReference>